<protein>
    <submittedName>
        <fullName evidence="7">Cytosine permease</fullName>
    </submittedName>
</protein>
<keyword evidence="5 6" id="KW-0472">Membrane</keyword>
<proteinExistence type="inferred from homology"/>
<evidence type="ECO:0000256" key="1">
    <source>
        <dbReference type="ARBA" id="ARBA00004141"/>
    </source>
</evidence>
<feature type="transmembrane region" description="Helical" evidence="6">
    <location>
        <begin position="53"/>
        <end position="73"/>
    </location>
</feature>
<dbReference type="InterPro" id="IPR030191">
    <property type="entry name" value="CodB"/>
</dbReference>
<feature type="transmembrane region" description="Helical" evidence="6">
    <location>
        <begin position="265"/>
        <end position="283"/>
    </location>
</feature>
<evidence type="ECO:0000256" key="6">
    <source>
        <dbReference type="SAM" id="Phobius"/>
    </source>
</evidence>
<evidence type="ECO:0000313" key="8">
    <source>
        <dbReference type="Proteomes" id="UP000504714"/>
    </source>
</evidence>
<dbReference type="EMBL" id="BLXO01000001">
    <property type="protein sequence ID" value="GFN45407.1"/>
    <property type="molecule type" value="Genomic_DNA"/>
</dbReference>
<comment type="caution">
    <text evidence="7">The sequence shown here is derived from an EMBL/GenBank/DDBJ whole genome shotgun (WGS) entry which is preliminary data.</text>
</comment>
<dbReference type="InterPro" id="IPR001248">
    <property type="entry name" value="Pur-cyt_permease"/>
</dbReference>
<accession>A0A6L2ZKN9</accession>
<name>A0A6L2ZKN9_9ENTR</name>
<dbReference type="RefSeq" id="WP_176487257.1">
    <property type="nucleotide sequence ID" value="NZ_BLXO01000001.1"/>
</dbReference>
<feature type="transmembrane region" description="Helical" evidence="6">
    <location>
        <begin position="24"/>
        <end position="47"/>
    </location>
</feature>
<dbReference type="CDD" id="cd11484">
    <property type="entry name" value="SLC-NCS1sbd_CobB-like"/>
    <property type="match status" value="1"/>
</dbReference>
<dbReference type="GO" id="GO:0005886">
    <property type="term" value="C:plasma membrane"/>
    <property type="evidence" value="ECO:0007669"/>
    <property type="project" value="TreeGrafter"/>
</dbReference>
<dbReference type="PANTHER" id="PTHR30569">
    <property type="entry name" value="CYTOSINE TRANSPORTER CODB"/>
    <property type="match status" value="1"/>
</dbReference>
<evidence type="ECO:0000256" key="4">
    <source>
        <dbReference type="ARBA" id="ARBA00022989"/>
    </source>
</evidence>
<feature type="transmembrane region" description="Helical" evidence="6">
    <location>
        <begin position="337"/>
        <end position="360"/>
    </location>
</feature>
<dbReference type="AlphaFoldDB" id="A0A6L2ZKN9"/>
<sequence length="434" mass="46496">MNRNGSTNDDYAFSRVPLHARFDLLSIVLIRVGGLAALSQFMLGATLGHAMTFSQAMLATLLGSLILEFVGLWMGMAGSREGLPTSLLARWCGFGRVGSIFIGIAIVISGLGWLCMQNSILAEGLVYATNGHLNFGWAAAISGMSLTVLVAFGFKALSWTAKITVPLFFAVIGWILFDLLRGHNIANLIAVAPTGTPLTLGAAATAIAGSYIVGAIITPDISRYCQNRRDVFWMMTITIIIGEFIVNGIAILVAHTLNTADVVTIMTQSAGLIGLLTIILSAVKVNDVILYSVSLAVTNVIEGITGKIWRYTWITLILGTISTVISTIDILDKFTDFLILLGVLFPPIAGVMLVDYYILLTSRELLDTSRAKGNLPTAESTPSIGWPAIISWIAGSLVGLTIEQGIPSLNSLLAASIIYWTICTVRKVHSTKMR</sequence>
<gene>
    <name evidence="7" type="primary">codB</name>
    <name evidence="7" type="ORF">RINTU1_05480</name>
</gene>
<comment type="similarity">
    <text evidence="2">Belongs to the purine-cytosine permease (2.A.39) family.</text>
</comment>
<feature type="transmembrane region" description="Helical" evidence="6">
    <location>
        <begin position="197"/>
        <end position="219"/>
    </location>
</feature>
<evidence type="ECO:0000256" key="2">
    <source>
        <dbReference type="ARBA" id="ARBA00008974"/>
    </source>
</evidence>
<comment type="subcellular location">
    <subcellularLocation>
        <location evidence="1">Membrane</location>
        <topology evidence="1">Multi-pass membrane protein</topology>
    </subcellularLocation>
</comment>
<keyword evidence="3 6" id="KW-0812">Transmembrane</keyword>
<feature type="transmembrane region" description="Helical" evidence="6">
    <location>
        <begin position="311"/>
        <end position="331"/>
    </location>
</feature>
<reference evidence="7 8" key="1">
    <citation type="submission" date="2020-06" db="EMBL/GenBank/DDBJ databases">
        <title>The genome sequence of Candidatus Regiella insecticola strain Tut.</title>
        <authorList>
            <person name="Nikoh N."/>
            <person name="Tsuchida T."/>
            <person name="Koga R."/>
            <person name="Oshima K."/>
            <person name="Hattori M."/>
            <person name="Fukatsu T."/>
        </authorList>
    </citation>
    <scope>NUCLEOTIDE SEQUENCE [LARGE SCALE GENOMIC DNA]</scope>
    <source>
        <strain evidence="7 8">Tut</strain>
    </source>
</reference>
<dbReference type="Pfam" id="PF02133">
    <property type="entry name" value="Transp_cyt_pur"/>
    <property type="match status" value="1"/>
</dbReference>
<feature type="transmembrane region" description="Helical" evidence="6">
    <location>
        <begin position="134"/>
        <end position="152"/>
    </location>
</feature>
<evidence type="ECO:0000256" key="5">
    <source>
        <dbReference type="ARBA" id="ARBA00023136"/>
    </source>
</evidence>
<feature type="transmembrane region" description="Helical" evidence="6">
    <location>
        <begin position="94"/>
        <end position="114"/>
    </location>
</feature>
<feature type="transmembrane region" description="Helical" evidence="6">
    <location>
        <begin position="159"/>
        <end position="177"/>
    </location>
</feature>
<dbReference type="PANTHER" id="PTHR30569:SF0">
    <property type="entry name" value="CYTOSINE PERMEASE"/>
    <property type="match status" value="1"/>
</dbReference>
<evidence type="ECO:0000313" key="7">
    <source>
        <dbReference type="EMBL" id="GFN45407.1"/>
    </source>
</evidence>
<feature type="transmembrane region" description="Helical" evidence="6">
    <location>
        <begin position="231"/>
        <end position="253"/>
    </location>
</feature>
<keyword evidence="4 6" id="KW-1133">Transmembrane helix</keyword>
<organism evidence="7 8">
    <name type="scientific">Candidatus Regiella insecticola</name>
    <dbReference type="NCBI Taxonomy" id="138073"/>
    <lineage>
        <taxon>Bacteria</taxon>
        <taxon>Pseudomonadati</taxon>
        <taxon>Pseudomonadota</taxon>
        <taxon>Gammaproteobacteria</taxon>
        <taxon>Enterobacterales</taxon>
        <taxon>Enterobacteriaceae</taxon>
        <taxon>aphid secondary symbionts</taxon>
        <taxon>Candidatus Regiella</taxon>
    </lineage>
</organism>
<dbReference type="GO" id="GO:0015209">
    <property type="term" value="F:cytosine transmembrane transporter activity"/>
    <property type="evidence" value="ECO:0007669"/>
    <property type="project" value="InterPro"/>
</dbReference>
<evidence type="ECO:0000256" key="3">
    <source>
        <dbReference type="ARBA" id="ARBA00022692"/>
    </source>
</evidence>
<dbReference type="Proteomes" id="UP000504714">
    <property type="component" value="Unassembled WGS sequence"/>
</dbReference>
<dbReference type="Gene3D" id="1.10.4160.10">
    <property type="entry name" value="Hydantoin permease"/>
    <property type="match status" value="1"/>
</dbReference>